<dbReference type="Proteomes" id="UP001062846">
    <property type="component" value="Chromosome 4"/>
</dbReference>
<accession>A0ACC0NXX1</accession>
<gene>
    <name evidence="1" type="ORF">RHMOL_Rhmol04G0058700</name>
</gene>
<dbReference type="EMBL" id="CM046391">
    <property type="protein sequence ID" value="KAI8558055.1"/>
    <property type="molecule type" value="Genomic_DNA"/>
</dbReference>
<organism evidence="1 2">
    <name type="scientific">Rhododendron molle</name>
    <name type="common">Chinese azalea</name>
    <name type="synonym">Azalea mollis</name>
    <dbReference type="NCBI Taxonomy" id="49168"/>
    <lineage>
        <taxon>Eukaryota</taxon>
        <taxon>Viridiplantae</taxon>
        <taxon>Streptophyta</taxon>
        <taxon>Embryophyta</taxon>
        <taxon>Tracheophyta</taxon>
        <taxon>Spermatophyta</taxon>
        <taxon>Magnoliopsida</taxon>
        <taxon>eudicotyledons</taxon>
        <taxon>Gunneridae</taxon>
        <taxon>Pentapetalae</taxon>
        <taxon>asterids</taxon>
        <taxon>Ericales</taxon>
        <taxon>Ericaceae</taxon>
        <taxon>Ericoideae</taxon>
        <taxon>Rhodoreae</taxon>
        <taxon>Rhododendron</taxon>
    </lineage>
</organism>
<evidence type="ECO:0000313" key="2">
    <source>
        <dbReference type="Proteomes" id="UP001062846"/>
    </source>
</evidence>
<reference evidence="1" key="1">
    <citation type="submission" date="2022-02" db="EMBL/GenBank/DDBJ databases">
        <title>Plant Genome Project.</title>
        <authorList>
            <person name="Zhang R.-G."/>
        </authorList>
    </citation>
    <scope>NUCLEOTIDE SEQUENCE</scope>
    <source>
        <strain evidence="1">AT1</strain>
    </source>
</reference>
<proteinExistence type="predicted"/>
<protein>
    <submittedName>
        <fullName evidence="1">Uncharacterized protein</fullName>
    </submittedName>
</protein>
<comment type="caution">
    <text evidence="1">The sequence shown here is derived from an EMBL/GenBank/DDBJ whole genome shotgun (WGS) entry which is preliminary data.</text>
</comment>
<sequence length="475" mass="54672">MGERKRQRDDSVRPHSSENMELSQEQNVCEGNDIISSLPGNVLRHILSFLSTKEAIRTSILSTKWEYLWTSISNIDLTDDTFPRTGKKEDRSLLDFVDRVFHFHDASDIKSLTVKSSELVNSSRVNSWISASMRHNIEELNLSLSWKAQPVLPCHLFTCQSLVTLKLFMNWSLKVPSLTHFSNLKTLELSYVTFSDDNSTQHLFSSCPVLQELALVKCGWKNLKTIMICIPTLRRLTIENDARWTLDVLSCVTKIYAANLIHLRCISCRGVDFHLYDLSSLVDASIGFYNNYSAEDGTSQVLGLFSAFVNVKKLSTTGETLQYLTLVGNLLDRLPKFYNMNHLELNFEFYGLLFGVLMDLLEKSPKLEFLNFEKGFDRYNMEEIYTWGRLPSCFTSSLKTVRIAYVGIAYFDVDFDEDVEEMWFVRFLLENATVLERFVLHCYPADLQKLSSRLNKIPRGSKSCVIELLPLHSKW</sequence>
<name>A0ACC0NXX1_RHOML</name>
<keyword evidence="2" id="KW-1185">Reference proteome</keyword>
<evidence type="ECO:0000313" key="1">
    <source>
        <dbReference type="EMBL" id="KAI8558055.1"/>
    </source>
</evidence>